<keyword evidence="1" id="KW-0472">Membrane</keyword>
<dbReference type="OrthoDB" id="7352935at2"/>
<sequence length="104" mass="10870">MSVFDPLPSPSDIAWAFSAALAGRATLLLRATRQAVTPRKILWTLFWEVPTACAMGLIGLALAQWAGLSAGGATLCIALLARIGPDAIEPLLGHLVPALKKAKP</sequence>
<accession>A0A1V2H1Y8</accession>
<name>A0A1V2H1Y8_9PROT</name>
<evidence type="ECO:0008006" key="4">
    <source>
        <dbReference type="Google" id="ProtNLM"/>
    </source>
</evidence>
<protein>
    <recommendedName>
        <fullName evidence="4">Holin</fullName>
    </recommendedName>
</protein>
<dbReference type="AlphaFoldDB" id="A0A1V2H1Y8"/>
<keyword evidence="1" id="KW-0812">Transmembrane</keyword>
<evidence type="ECO:0000313" key="3">
    <source>
        <dbReference type="Proteomes" id="UP000188879"/>
    </source>
</evidence>
<proteinExistence type="predicted"/>
<dbReference type="Pfam" id="PF16083">
    <property type="entry name" value="Phage_holin_3_3"/>
    <property type="match status" value="1"/>
</dbReference>
<keyword evidence="3" id="KW-1185">Reference proteome</keyword>
<dbReference type="RefSeq" id="WP_076957716.1">
    <property type="nucleotide sequence ID" value="NZ_MLCO01000105.1"/>
</dbReference>
<dbReference type="Proteomes" id="UP000188879">
    <property type="component" value="Unassembled WGS sequence"/>
</dbReference>
<evidence type="ECO:0000256" key="1">
    <source>
        <dbReference type="SAM" id="Phobius"/>
    </source>
</evidence>
<comment type="caution">
    <text evidence="2">The sequence shown here is derived from an EMBL/GenBank/DDBJ whole genome shotgun (WGS) entry which is preliminary data.</text>
</comment>
<feature type="transmembrane region" description="Helical" evidence="1">
    <location>
        <begin position="12"/>
        <end position="29"/>
    </location>
</feature>
<evidence type="ECO:0000313" key="2">
    <source>
        <dbReference type="EMBL" id="ONG53301.1"/>
    </source>
</evidence>
<dbReference type="InterPro" id="IPR032126">
    <property type="entry name" value="LydA_holin"/>
</dbReference>
<reference evidence="2 3" key="1">
    <citation type="submission" date="2016-10" db="EMBL/GenBank/DDBJ databases">
        <title>Draft Genome sequence of Roseomonas sp. strain M3.</title>
        <authorList>
            <person name="Subhash Y."/>
            <person name="Lee S."/>
        </authorList>
    </citation>
    <scope>NUCLEOTIDE SEQUENCE [LARGE SCALE GENOMIC DNA]</scope>
    <source>
        <strain evidence="2 3">M3</strain>
    </source>
</reference>
<feature type="transmembrane region" description="Helical" evidence="1">
    <location>
        <begin position="41"/>
        <end position="59"/>
    </location>
</feature>
<gene>
    <name evidence="2" type="ORF">BKE38_12630</name>
</gene>
<keyword evidence="1" id="KW-1133">Transmembrane helix</keyword>
<organism evidence="2 3">
    <name type="scientific">Teichococcus deserti</name>
    <dbReference type="NCBI Taxonomy" id="1817963"/>
    <lineage>
        <taxon>Bacteria</taxon>
        <taxon>Pseudomonadati</taxon>
        <taxon>Pseudomonadota</taxon>
        <taxon>Alphaproteobacteria</taxon>
        <taxon>Acetobacterales</taxon>
        <taxon>Roseomonadaceae</taxon>
        <taxon>Roseomonas</taxon>
    </lineage>
</organism>
<dbReference type="EMBL" id="MLCO01000105">
    <property type="protein sequence ID" value="ONG53301.1"/>
    <property type="molecule type" value="Genomic_DNA"/>
</dbReference>